<dbReference type="AlphaFoldDB" id="A0A7T8HHE3"/>
<organism evidence="1 2">
    <name type="scientific">Caligus rogercresseyi</name>
    <name type="common">Sea louse</name>
    <dbReference type="NCBI Taxonomy" id="217165"/>
    <lineage>
        <taxon>Eukaryota</taxon>
        <taxon>Metazoa</taxon>
        <taxon>Ecdysozoa</taxon>
        <taxon>Arthropoda</taxon>
        <taxon>Crustacea</taxon>
        <taxon>Multicrustacea</taxon>
        <taxon>Hexanauplia</taxon>
        <taxon>Copepoda</taxon>
        <taxon>Siphonostomatoida</taxon>
        <taxon>Caligidae</taxon>
        <taxon>Caligus</taxon>
    </lineage>
</organism>
<keyword evidence="2" id="KW-1185">Reference proteome</keyword>
<evidence type="ECO:0000313" key="1">
    <source>
        <dbReference type="EMBL" id="QQP49560.1"/>
    </source>
</evidence>
<name>A0A7T8HHE3_CALRO</name>
<gene>
    <name evidence="1" type="ORF">FKW44_010270</name>
</gene>
<evidence type="ECO:0000313" key="2">
    <source>
        <dbReference type="Proteomes" id="UP000595437"/>
    </source>
</evidence>
<sequence>MPCLATRERVGRFGNCMYKWFMVRLNLKVGALEQRTKVFNSEDDRKKFSIKGTVSSLGALKRREKTPNGRQLMTVFWRKTAPTAVSDASQERTIVPDWFGCASSEAETREDFAELKASTASGGRVI</sequence>
<proteinExistence type="predicted"/>
<dbReference type="EMBL" id="CP045895">
    <property type="protein sequence ID" value="QQP49560.1"/>
    <property type="molecule type" value="Genomic_DNA"/>
</dbReference>
<reference evidence="2" key="1">
    <citation type="submission" date="2021-01" db="EMBL/GenBank/DDBJ databases">
        <title>Caligus Genome Assembly.</title>
        <authorList>
            <person name="Gallardo-Escarate C."/>
        </authorList>
    </citation>
    <scope>NUCLEOTIDE SEQUENCE [LARGE SCALE GENOMIC DNA]</scope>
</reference>
<protein>
    <submittedName>
        <fullName evidence="1">Pol polyprotein</fullName>
    </submittedName>
</protein>
<dbReference type="Proteomes" id="UP000595437">
    <property type="component" value="Chromosome 6"/>
</dbReference>
<accession>A0A7T8HHE3</accession>